<proteinExistence type="predicted"/>
<gene>
    <name evidence="2" type="ORF">JJB11_10020</name>
</gene>
<comment type="caution">
    <text evidence="2">The sequence shown here is derived from an EMBL/GenBank/DDBJ whole genome shotgun (WGS) entry which is preliminary data.</text>
</comment>
<dbReference type="Proteomes" id="UP000630528">
    <property type="component" value="Unassembled WGS sequence"/>
</dbReference>
<dbReference type="Pfam" id="PF01841">
    <property type="entry name" value="Transglut_core"/>
    <property type="match status" value="1"/>
</dbReference>
<dbReference type="SMART" id="SM00460">
    <property type="entry name" value="TGc"/>
    <property type="match status" value="1"/>
</dbReference>
<dbReference type="InterPro" id="IPR002931">
    <property type="entry name" value="Transglutaminase-like"/>
</dbReference>
<dbReference type="SUPFAM" id="SSF54001">
    <property type="entry name" value="Cysteine proteinases"/>
    <property type="match status" value="1"/>
</dbReference>
<dbReference type="EMBL" id="JAEPWM010000003">
    <property type="protein sequence ID" value="MBK6006428.1"/>
    <property type="molecule type" value="Genomic_DNA"/>
</dbReference>
<dbReference type="RefSeq" id="WP_201169628.1">
    <property type="nucleotide sequence ID" value="NZ_JAEPWM010000003.1"/>
</dbReference>
<feature type="domain" description="Transglutaminase-like" evidence="1">
    <location>
        <begin position="70"/>
        <end position="142"/>
    </location>
</feature>
<evidence type="ECO:0000313" key="2">
    <source>
        <dbReference type="EMBL" id="MBK6006428.1"/>
    </source>
</evidence>
<evidence type="ECO:0000259" key="1">
    <source>
        <dbReference type="SMART" id="SM00460"/>
    </source>
</evidence>
<dbReference type="PANTHER" id="PTHR33490">
    <property type="entry name" value="BLR5614 PROTEIN-RELATED"/>
    <property type="match status" value="1"/>
</dbReference>
<reference evidence="2" key="1">
    <citation type="journal article" date="2012" name="J. Microbiol. Biotechnol.">
        <title>Ramlibacter ginsenosidimutans sp. nov., with ginsenoside-converting activity.</title>
        <authorList>
            <person name="Wang L."/>
            <person name="An D.S."/>
            <person name="Kim S.G."/>
            <person name="Jin F.X."/>
            <person name="Kim S.C."/>
            <person name="Lee S.T."/>
            <person name="Im W.T."/>
        </authorList>
    </citation>
    <scope>NUCLEOTIDE SEQUENCE</scope>
    <source>
        <strain evidence="2">KACC 17527</strain>
    </source>
</reference>
<protein>
    <submittedName>
        <fullName evidence="2">Transglutaminase family protein</fullName>
    </submittedName>
</protein>
<dbReference type="InterPro" id="IPR038765">
    <property type="entry name" value="Papain-like_cys_pep_sf"/>
</dbReference>
<evidence type="ECO:0000313" key="3">
    <source>
        <dbReference type="Proteomes" id="UP000630528"/>
    </source>
</evidence>
<keyword evidence="3" id="KW-1185">Reference proteome</keyword>
<dbReference type="AlphaFoldDB" id="A0A934TS70"/>
<accession>A0A934TS70</accession>
<dbReference type="Gene3D" id="3.10.620.30">
    <property type="match status" value="1"/>
</dbReference>
<name>A0A934TS70_9BURK</name>
<reference evidence="2" key="2">
    <citation type="submission" date="2021-01" db="EMBL/GenBank/DDBJ databases">
        <authorList>
            <person name="Kang M."/>
        </authorList>
    </citation>
    <scope>NUCLEOTIDE SEQUENCE</scope>
    <source>
        <strain evidence="2">KACC 17527</strain>
    </source>
</reference>
<organism evidence="2 3">
    <name type="scientific">Ramlibacter ginsenosidimutans</name>
    <dbReference type="NCBI Taxonomy" id="502333"/>
    <lineage>
        <taxon>Bacteria</taxon>
        <taxon>Pseudomonadati</taxon>
        <taxon>Pseudomonadota</taxon>
        <taxon>Betaproteobacteria</taxon>
        <taxon>Burkholderiales</taxon>
        <taxon>Comamonadaceae</taxon>
        <taxon>Ramlibacter</taxon>
    </lineage>
</organism>
<sequence length="229" mass="25635">MNPALPEDCLAATPLVDSTHPAVLAFAQAHAIGATPREQAVSLYYAVRDRIRYDPYRIDLGSEGMRASTALALGYGWCVTKAALLAAAARAAGIPARVGFADVRNHLSTQRMRETMTTDVFIWHGYTELWLDGQWRKATPAFNVELCDRFDLLPLEFDGVADSIYHPFDKSGQRHMEYLRERGSFAEVPLARIVADFREVYPRWLQSAGVRIGLHDADFLADVEREPQP</sequence>
<dbReference type="PANTHER" id="PTHR33490:SF3">
    <property type="entry name" value="CONSERVED INTEGRAL MEMBRANE PROTEIN"/>
    <property type="match status" value="1"/>
</dbReference>